<evidence type="ECO:0000256" key="5">
    <source>
        <dbReference type="ARBA" id="ARBA00023002"/>
    </source>
</evidence>
<feature type="binding site" evidence="10">
    <location>
        <position position="248"/>
    </location>
    <ligand>
        <name>glycerol</name>
        <dbReference type="ChEBI" id="CHEBI:17754"/>
    </ligand>
</feature>
<feature type="binding site" evidence="12">
    <location>
        <position position="127"/>
    </location>
    <ligand>
        <name>NAD(+)</name>
        <dbReference type="ChEBI" id="CHEBI:57540"/>
    </ligand>
</feature>
<keyword evidence="5" id="KW-0560">Oxidoreductase</keyword>
<dbReference type="Gene3D" id="1.20.1090.10">
    <property type="entry name" value="Dehydroquinate synthase-like - alpha domain"/>
    <property type="match status" value="1"/>
</dbReference>
<keyword evidence="8" id="KW-0594">Phospholipid biosynthesis</keyword>
<keyword evidence="6 12" id="KW-0520">NAD</keyword>
<evidence type="ECO:0000256" key="10">
    <source>
        <dbReference type="PIRSR" id="PIRSR000112-1"/>
    </source>
</evidence>
<sequence>MPVLTRLIPSPVVVDIRPGALDDLASVLADQRISHSGRLAVAVSGGSGARLRERVAPSLPGAVWYEVGGGTLDDAVRLAGEMKADHYDAVVGLGGGKIIDCAKFAAARVGLPLVAVPTNLAHDGLCSPVATLDNDAGRGSYGVPNPIAAVIDLDVIREAPARFVRAGIGDAISNINAVADWELANRINGEQIDGLAAAMARQAGEAVLRHPGGIGDNTFLQVLAEALVLTGVAMSISGDSRPASGSCHEINHAFDLLYPKRAAAHGEQCGLGAAFAMYLRGAHEESAYMAEVLRRHGLPVLPEELGFTVDEFVRAVEFAPETRPGRYTILEHLQLKTNQIKDIYADYVKAIGS</sequence>
<reference evidence="13 14" key="1">
    <citation type="submission" date="2020-05" db="EMBL/GenBank/DDBJ databases">
        <authorList>
            <person name="Li K."/>
        </authorList>
    </citation>
    <scope>NUCLEOTIDE SEQUENCE [LARGE SCALE GENOMIC DNA]</scope>
    <source>
        <strain evidence="14">jing01</strain>
    </source>
</reference>
<evidence type="ECO:0000313" key="13">
    <source>
        <dbReference type="EMBL" id="QJS08884.1"/>
    </source>
</evidence>
<dbReference type="SUPFAM" id="SSF56796">
    <property type="entry name" value="Dehydroquinate synthase-like"/>
    <property type="match status" value="1"/>
</dbReference>
<accession>A0A6M4PEQ7</accession>
<dbReference type="Pfam" id="PF13685">
    <property type="entry name" value="Fe-ADH_2"/>
    <property type="match status" value="1"/>
</dbReference>
<evidence type="ECO:0000313" key="14">
    <source>
        <dbReference type="Proteomes" id="UP000502641"/>
    </source>
</evidence>
<evidence type="ECO:0000256" key="11">
    <source>
        <dbReference type="PIRSR" id="PIRSR000112-2"/>
    </source>
</evidence>
<name>A0A6M4PEQ7_9ACTN</name>
<evidence type="ECO:0000256" key="7">
    <source>
        <dbReference type="ARBA" id="ARBA00023098"/>
    </source>
</evidence>
<keyword evidence="4" id="KW-0521">NADP</keyword>
<dbReference type="CDD" id="cd08174">
    <property type="entry name" value="G1PDH-like"/>
    <property type="match status" value="1"/>
</dbReference>
<evidence type="ECO:0000256" key="1">
    <source>
        <dbReference type="ARBA" id="ARBA00022490"/>
    </source>
</evidence>
<dbReference type="GO" id="GO:0046872">
    <property type="term" value="F:metal ion binding"/>
    <property type="evidence" value="ECO:0007669"/>
    <property type="project" value="UniProtKB-KW"/>
</dbReference>
<keyword evidence="1" id="KW-0963">Cytoplasm</keyword>
<evidence type="ECO:0000256" key="6">
    <source>
        <dbReference type="ARBA" id="ARBA00023027"/>
    </source>
</evidence>
<evidence type="ECO:0000256" key="9">
    <source>
        <dbReference type="ARBA" id="ARBA00023264"/>
    </source>
</evidence>
<dbReference type="Gene3D" id="3.40.50.1970">
    <property type="match status" value="1"/>
</dbReference>
<dbReference type="EMBL" id="CP053189">
    <property type="protein sequence ID" value="QJS08884.1"/>
    <property type="molecule type" value="Genomic_DNA"/>
</dbReference>
<organism evidence="13 14">
    <name type="scientific">Streptomyces argyrophylli</name>
    <dbReference type="NCBI Taxonomy" id="2726118"/>
    <lineage>
        <taxon>Bacteria</taxon>
        <taxon>Bacillati</taxon>
        <taxon>Actinomycetota</taxon>
        <taxon>Actinomycetes</taxon>
        <taxon>Kitasatosporales</taxon>
        <taxon>Streptomycetaceae</taxon>
        <taxon>Streptomyces</taxon>
    </lineage>
</organism>
<evidence type="ECO:0000256" key="12">
    <source>
        <dbReference type="PIRSR" id="PIRSR000112-3"/>
    </source>
</evidence>
<feature type="binding site" evidence="11">
    <location>
        <position position="123"/>
    </location>
    <ligand>
        <name>glycerol</name>
        <dbReference type="ChEBI" id="CHEBI:17754"/>
    </ligand>
</feature>
<gene>
    <name evidence="13" type="ORF">HKX69_04560</name>
</gene>
<dbReference type="KEGG" id="sarg:HKX69_04560"/>
<keyword evidence="14" id="KW-1185">Reference proteome</keyword>
<dbReference type="GO" id="GO:0016614">
    <property type="term" value="F:oxidoreductase activity, acting on CH-OH group of donors"/>
    <property type="evidence" value="ECO:0007669"/>
    <property type="project" value="InterPro"/>
</dbReference>
<feature type="binding site" evidence="10">
    <location>
        <position position="265"/>
    </location>
    <ligand>
        <name>glycerol</name>
        <dbReference type="ChEBI" id="CHEBI:17754"/>
    </ligand>
</feature>
<dbReference type="GO" id="GO:0008654">
    <property type="term" value="P:phospholipid biosynthetic process"/>
    <property type="evidence" value="ECO:0007669"/>
    <property type="project" value="UniProtKB-KW"/>
</dbReference>
<dbReference type="AlphaFoldDB" id="A0A6M4PEQ7"/>
<feature type="binding site" evidence="12">
    <location>
        <begin position="96"/>
        <end position="100"/>
    </location>
    <ligand>
        <name>NAD(+)</name>
        <dbReference type="ChEBI" id="CHEBI:57540"/>
    </ligand>
</feature>
<dbReference type="Proteomes" id="UP000502641">
    <property type="component" value="Chromosome"/>
</dbReference>
<protein>
    <submittedName>
        <fullName evidence="13">Iron-containing alcohol dehydrogenase family protein</fullName>
    </submittedName>
</protein>
<keyword evidence="10" id="KW-0862">Zinc</keyword>
<dbReference type="PANTHER" id="PTHR43616">
    <property type="entry name" value="GLYCEROL DEHYDROGENASE"/>
    <property type="match status" value="1"/>
</dbReference>
<keyword evidence="3 10" id="KW-0479">Metal-binding</keyword>
<evidence type="ECO:0000256" key="3">
    <source>
        <dbReference type="ARBA" id="ARBA00022723"/>
    </source>
</evidence>
<comment type="cofactor">
    <cofactor evidence="10">
        <name>Zn(2+)</name>
        <dbReference type="ChEBI" id="CHEBI:29105"/>
    </cofactor>
    <text evidence="10">Binds 1 zinc ion per subunit.</text>
</comment>
<dbReference type="PANTHER" id="PTHR43616:SF5">
    <property type="entry name" value="GLYCEROL DEHYDROGENASE 1"/>
    <property type="match status" value="1"/>
</dbReference>
<keyword evidence="7" id="KW-0443">Lipid metabolism</keyword>
<proteinExistence type="predicted"/>
<dbReference type="InterPro" id="IPR016205">
    <property type="entry name" value="Glycerol_DH"/>
</dbReference>
<dbReference type="InterPro" id="IPR032837">
    <property type="entry name" value="G1PDH"/>
</dbReference>
<keyword evidence="9" id="KW-1208">Phospholipid metabolism</keyword>
<evidence type="ECO:0000256" key="4">
    <source>
        <dbReference type="ARBA" id="ARBA00022857"/>
    </source>
</evidence>
<evidence type="ECO:0000256" key="2">
    <source>
        <dbReference type="ARBA" id="ARBA00022516"/>
    </source>
</evidence>
<evidence type="ECO:0000256" key="8">
    <source>
        <dbReference type="ARBA" id="ARBA00023209"/>
    </source>
</evidence>
<dbReference type="PIRSF" id="PIRSF000112">
    <property type="entry name" value="Glycerol_dehydrogenase"/>
    <property type="match status" value="1"/>
</dbReference>
<dbReference type="RefSeq" id="WP_171150844.1">
    <property type="nucleotide sequence ID" value="NZ_CP053189.1"/>
</dbReference>
<feature type="binding site" evidence="10">
    <location>
        <position position="170"/>
    </location>
    <ligand>
        <name>glycerol</name>
        <dbReference type="ChEBI" id="CHEBI:17754"/>
    </ligand>
</feature>
<keyword evidence="2" id="KW-0444">Lipid biosynthesis</keyword>